<name>A0AAU7UH46_9DEIO</name>
<dbReference type="AlphaFoldDB" id="A0AAU7UH46"/>
<protein>
    <submittedName>
        <fullName evidence="1">Uncharacterized protein</fullName>
    </submittedName>
</protein>
<proteinExistence type="predicted"/>
<dbReference type="EMBL" id="CP158300">
    <property type="protein sequence ID" value="XBV87468.1"/>
    <property type="molecule type" value="Genomic_DNA"/>
</dbReference>
<accession>A0AAU7UH46</accession>
<organism evidence="1">
    <name type="scientific">Deinococcus sonorensis KR-87</name>
    <dbReference type="NCBI Taxonomy" id="694439"/>
    <lineage>
        <taxon>Bacteria</taxon>
        <taxon>Thermotogati</taxon>
        <taxon>Deinococcota</taxon>
        <taxon>Deinococci</taxon>
        <taxon>Deinococcales</taxon>
        <taxon>Deinococcaceae</taxon>
        <taxon>Deinococcus</taxon>
    </lineage>
</organism>
<sequence length="227" mass="24985">MTMPADPRLSLDETALLDVAQDRKLLPLTGLTAPDPVLRRRLVRAGMLRQVDTAVGRAVGINAAAPHGVWDACEATTPRELGQVLAVAMLRAQLEAVDFTFHRWRLDSQRLPDAVYMRPPGLLAAPLSARVLRDRPDAGACLCLAAVPDPDEGDVRRTLRDHIALHLPYVGPLIVGAQDPEAYRTLSQELNADHWIQHRPGHLLDGWPLPLPPLLTVQLQVPKKAKR</sequence>
<dbReference type="KEGG" id="dsc:ABOD76_20685"/>
<reference evidence="1" key="1">
    <citation type="submission" date="2024-06" db="EMBL/GenBank/DDBJ databases">
        <title>Draft Genome Sequence of Deinococcus sonorensis Type Strain KR-87, a Biofilm Producing Representative of the Genus Deinococcus.</title>
        <authorList>
            <person name="Boren L.S."/>
            <person name="Grosso R.A."/>
            <person name="Hugenberg-Cox A.N."/>
            <person name="Hill J.T.E."/>
            <person name="Albert C.M."/>
            <person name="Tuohy J.M."/>
        </authorList>
    </citation>
    <scope>NUCLEOTIDE SEQUENCE</scope>
    <source>
        <strain evidence="1">KR-87</strain>
        <plasmid evidence="1">pDson02</plasmid>
    </source>
</reference>
<keyword evidence="1" id="KW-0614">Plasmid</keyword>
<evidence type="ECO:0000313" key="1">
    <source>
        <dbReference type="EMBL" id="XBV87468.1"/>
    </source>
</evidence>
<dbReference type="RefSeq" id="WP_350245617.1">
    <property type="nucleotide sequence ID" value="NZ_CP158300.1"/>
</dbReference>
<gene>
    <name evidence="1" type="ORF">ABOD76_20685</name>
</gene>
<geneLocation type="plasmid" evidence="1">
    <name>pDson02</name>
</geneLocation>